<dbReference type="CDD" id="cd03789">
    <property type="entry name" value="GT9_LPS_heptosyltransferase"/>
    <property type="match status" value="1"/>
</dbReference>
<dbReference type="GO" id="GO:0005886">
    <property type="term" value="C:plasma membrane"/>
    <property type="evidence" value="ECO:0007669"/>
    <property type="project" value="UniProtKB-SubCell"/>
</dbReference>
<comment type="subcellular location">
    <subcellularLocation>
        <location evidence="1">Cell inner membrane</location>
        <topology evidence="1">Peripheral membrane protein</topology>
        <orientation evidence="1">Cytoplasmic side</orientation>
    </subcellularLocation>
</comment>
<dbReference type="SUPFAM" id="SSF53756">
    <property type="entry name" value="UDP-Glycosyltransferase/glycogen phosphorylase"/>
    <property type="match status" value="1"/>
</dbReference>
<protein>
    <recommendedName>
        <fullName evidence="11">Lipopolysaccharide heptosyltransferase 1</fullName>
        <ecNumber evidence="10">2.4.99.23</ecNumber>
    </recommendedName>
    <alternativeName>
        <fullName evidence="12">ADP-heptose:lipopolysaccharide heptosyltransferase I</fullName>
    </alternativeName>
</protein>
<comment type="caution">
    <text evidence="14">The sequence shown here is derived from an EMBL/GenBank/DDBJ whole genome shotgun (WGS) entry which is preliminary data.</text>
</comment>
<evidence type="ECO:0000256" key="10">
    <source>
        <dbReference type="ARBA" id="ARBA00044041"/>
    </source>
</evidence>
<evidence type="ECO:0000256" key="7">
    <source>
        <dbReference type="ARBA" id="ARBA00022985"/>
    </source>
</evidence>
<gene>
    <name evidence="14" type="ORF">GMST_39280</name>
</gene>
<dbReference type="EMBL" id="BLXX01000016">
    <property type="protein sequence ID" value="GFO61603.1"/>
    <property type="molecule type" value="Genomic_DNA"/>
</dbReference>
<name>A0A6V8MPG8_9BACT</name>
<evidence type="ECO:0000256" key="3">
    <source>
        <dbReference type="ARBA" id="ARBA00022475"/>
    </source>
</evidence>
<keyword evidence="7" id="KW-0448">Lipopolysaccharide biosynthesis</keyword>
<comment type="similarity">
    <text evidence="9">Belongs to the glycosyltransferase 9 family.</text>
</comment>
<evidence type="ECO:0000256" key="5">
    <source>
        <dbReference type="ARBA" id="ARBA00022676"/>
    </source>
</evidence>
<accession>A0A6V8MPG8</accession>
<dbReference type="PANTHER" id="PTHR30160:SF19">
    <property type="entry name" value="LIPOPOLYSACCHARIDE HEPTOSYLTRANSFERASE 1"/>
    <property type="match status" value="1"/>
</dbReference>
<dbReference type="Proteomes" id="UP000556026">
    <property type="component" value="Unassembled WGS sequence"/>
</dbReference>
<dbReference type="EC" id="2.4.99.23" evidence="10"/>
<reference evidence="15" key="1">
    <citation type="submission" date="2020-06" db="EMBL/GenBank/DDBJ databases">
        <title>Draft genomic sequence of Geomonas sp. Red330.</title>
        <authorList>
            <person name="Itoh H."/>
            <person name="Zhenxing X."/>
            <person name="Ushijima N."/>
            <person name="Masuda Y."/>
            <person name="Shiratori Y."/>
            <person name="Senoo K."/>
        </authorList>
    </citation>
    <scope>NUCLEOTIDE SEQUENCE [LARGE SCALE GENOMIC DNA]</scope>
    <source>
        <strain evidence="15">Red330</strain>
    </source>
</reference>
<evidence type="ECO:0000256" key="9">
    <source>
        <dbReference type="ARBA" id="ARBA00043995"/>
    </source>
</evidence>
<dbReference type="AlphaFoldDB" id="A0A6V8MPG8"/>
<keyword evidence="8" id="KW-0472">Membrane</keyword>
<comment type="pathway">
    <text evidence="2">Bacterial outer membrane biogenesis; LPS core biosynthesis.</text>
</comment>
<evidence type="ECO:0000256" key="8">
    <source>
        <dbReference type="ARBA" id="ARBA00023136"/>
    </source>
</evidence>
<sequence>MRVLIIKASALGDIIHALPALDYLHQVVPGIEVDWVVEEPFRQILEGNPLLSMLHTVRTKVWRKRPFAAETWREIGALRDALCGRDYDFVFDIQGNLKSGLITWATGAEQRFGFTKDAVREWPNLLFTTRQVPLRQLDYHVTDKYLRLISVPFGKDFRTMRLTSTISTSPEDDANAEALLATLSDGLVFLFHCGTSWQTKLWSAKCWAELGRQVLERYPDASILLTWGDQGERERSSEIARGIGPGARVVDRYPLKALTALLKKVDLVVAGDTGPVHIAAAVGTPTISLFRVTDGKLTGPRGEGNLTIQSPMHCTKCKRKQCDQDGPCSESIKAEQVLAAIANILTAP</sequence>
<dbReference type="GO" id="GO:0005829">
    <property type="term" value="C:cytosol"/>
    <property type="evidence" value="ECO:0007669"/>
    <property type="project" value="TreeGrafter"/>
</dbReference>
<evidence type="ECO:0000256" key="2">
    <source>
        <dbReference type="ARBA" id="ARBA00004713"/>
    </source>
</evidence>
<dbReference type="PANTHER" id="PTHR30160">
    <property type="entry name" value="TETRAACYLDISACCHARIDE 4'-KINASE-RELATED"/>
    <property type="match status" value="1"/>
</dbReference>
<evidence type="ECO:0000256" key="4">
    <source>
        <dbReference type="ARBA" id="ARBA00022519"/>
    </source>
</evidence>
<evidence type="ECO:0000256" key="11">
    <source>
        <dbReference type="ARBA" id="ARBA00044190"/>
    </source>
</evidence>
<dbReference type="InterPro" id="IPR011908">
    <property type="entry name" value="LipoPS_heptosylTferase-I"/>
</dbReference>
<keyword evidence="5" id="KW-0328">Glycosyltransferase</keyword>
<keyword evidence="15" id="KW-1185">Reference proteome</keyword>
<organism evidence="14 15">
    <name type="scientific">Geomonas silvestris</name>
    <dbReference type="NCBI Taxonomy" id="2740184"/>
    <lineage>
        <taxon>Bacteria</taxon>
        <taxon>Pseudomonadati</taxon>
        <taxon>Thermodesulfobacteriota</taxon>
        <taxon>Desulfuromonadia</taxon>
        <taxon>Geobacterales</taxon>
        <taxon>Geobacteraceae</taxon>
        <taxon>Geomonas</taxon>
    </lineage>
</organism>
<comment type="catalytic activity">
    <reaction evidence="13">
        <text>an alpha-Kdo-(2-&gt;4)-alpha-Kdo-(2-&gt;6)-lipid A + ADP-L-glycero-beta-D-manno-heptose = an L-alpha-D-Hep-(1-&gt;5)-[alpha-Kdo-(2-&gt;4)]-alpha-Kdo-(2-&gt;6)-lipid A + ADP + H(+)</text>
        <dbReference type="Rhea" id="RHEA:74067"/>
        <dbReference type="ChEBI" id="CHEBI:15378"/>
        <dbReference type="ChEBI" id="CHEBI:61506"/>
        <dbReference type="ChEBI" id="CHEBI:176431"/>
        <dbReference type="ChEBI" id="CHEBI:193068"/>
        <dbReference type="ChEBI" id="CHEBI:456216"/>
        <dbReference type="EC" id="2.4.99.23"/>
    </reaction>
</comment>
<dbReference type="InterPro" id="IPR002201">
    <property type="entry name" value="Glyco_trans_9"/>
</dbReference>
<evidence type="ECO:0000256" key="12">
    <source>
        <dbReference type="ARBA" id="ARBA00044330"/>
    </source>
</evidence>
<dbReference type="GO" id="GO:0009244">
    <property type="term" value="P:lipopolysaccharide core region biosynthetic process"/>
    <property type="evidence" value="ECO:0007669"/>
    <property type="project" value="InterPro"/>
</dbReference>
<evidence type="ECO:0000256" key="13">
    <source>
        <dbReference type="ARBA" id="ARBA00049201"/>
    </source>
</evidence>
<evidence type="ECO:0000313" key="15">
    <source>
        <dbReference type="Proteomes" id="UP000556026"/>
    </source>
</evidence>
<evidence type="ECO:0000256" key="6">
    <source>
        <dbReference type="ARBA" id="ARBA00022679"/>
    </source>
</evidence>
<evidence type="ECO:0000313" key="14">
    <source>
        <dbReference type="EMBL" id="GFO61603.1"/>
    </source>
</evidence>
<dbReference type="GO" id="GO:0008713">
    <property type="term" value="F:ADP-heptose-lipopolysaccharide heptosyltransferase activity"/>
    <property type="evidence" value="ECO:0007669"/>
    <property type="project" value="TreeGrafter"/>
</dbReference>
<proteinExistence type="inferred from homology"/>
<dbReference type="Gene3D" id="3.40.50.2000">
    <property type="entry name" value="Glycogen Phosphorylase B"/>
    <property type="match status" value="2"/>
</dbReference>
<dbReference type="NCBIfam" id="TIGR02193">
    <property type="entry name" value="heptsyl_trn_I"/>
    <property type="match status" value="1"/>
</dbReference>
<keyword evidence="6 14" id="KW-0808">Transferase</keyword>
<keyword evidence="3" id="KW-1003">Cell membrane</keyword>
<dbReference type="Pfam" id="PF01075">
    <property type="entry name" value="Glyco_transf_9"/>
    <property type="match status" value="1"/>
</dbReference>
<evidence type="ECO:0000256" key="1">
    <source>
        <dbReference type="ARBA" id="ARBA00004515"/>
    </source>
</evidence>
<keyword evidence="4" id="KW-0997">Cell inner membrane</keyword>
<dbReference type="RefSeq" id="WP_183356396.1">
    <property type="nucleotide sequence ID" value="NZ_BLXX01000016.1"/>
</dbReference>
<dbReference type="InterPro" id="IPR051199">
    <property type="entry name" value="LPS_LOS_Heptosyltrfase"/>
</dbReference>